<sequence>MKRQTLLAAFTGVLLLAQNALAIETPKGWKAEKHEVGVTYSPENAAGREISVSISLPLPDEGKTAAQLLEDVVKGMTAEGDLKNIKGGKIEKKDKRAEVVMDVEVMGEGEPVHVKQVIYPIPKKSVRVIVMFMDGDADTLQRYQKTVDDIIEAQYAEDMARKK</sequence>
<evidence type="ECO:0000256" key="1">
    <source>
        <dbReference type="SAM" id="SignalP"/>
    </source>
</evidence>
<organism evidence="2 3">
    <name type="scientific">Cardiobacterium hominis</name>
    <dbReference type="NCBI Taxonomy" id="2718"/>
    <lineage>
        <taxon>Bacteria</taxon>
        <taxon>Pseudomonadati</taxon>
        <taxon>Pseudomonadota</taxon>
        <taxon>Gammaproteobacteria</taxon>
        <taxon>Cardiobacteriales</taxon>
        <taxon>Cardiobacteriaceae</taxon>
        <taxon>Cardiobacterium</taxon>
    </lineage>
</organism>
<evidence type="ECO:0000313" key="2">
    <source>
        <dbReference type="EMBL" id="SAM70152.1"/>
    </source>
</evidence>
<reference evidence="3" key="1">
    <citation type="submission" date="2016-04" db="EMBL/GenBank/DDBJ databases">
        <authorList>
            <person name="Tagini F."/>
        </authorList>
    </citation>
    <scope>NUCLEOTIDE SEQUENCE [LARGE SCALE GENOMIC DNA]</scope>
    <source>
        <strain evidence="3">CHUV0807</strain>
    </source>
</reference>
<protein>
    <recommendedName>
        <fullName evidence="4">DUF1795 domain-containing protein</fullName>
    </recommendedName>
</protein>
<name>A0A1C3H6M5_9GAMM</name>
<accession>A0A1C3H6M5</accession>
<evidence type="ECO:0000313" key="3">
    <source>
        <dbReference type="Proteomes" id="UP000190837"/>
    </source>
</evidence>
<dbReference type="EMBL" id="FKLO01000073">
    <property type="protein sequence ID" value="SAM70152.1"/>
    <property type="molecule type" value="Genomic_DNA"/>
</dbReference>
<dbReference type="AlphaFoldDB" id="A0A1C3H6M5"/>
<dbReference type="RefSeq" id="WP_079541806.1">
    <property type="nucleotide sequence ID" value="NZ_CP171111.1"/>
</dbReference>
<dbReference type="Gene3D" id="3.40.1000.10">
    <property type="entry name" value="Mog1/PsbP, alpha/beta/alpha sandwich"/>
    <property type="match status" value="1"/>
</dbReference>
<feature type="chain" id="PRO_5008674944" description="DUF1795 domain-containing protein" evidence="1">
    <location>
        <begin position="23"/>
        <end position="163"/>
    </location>
</feature>
<evidence type="ECO:0008006" key="4">
    <source>
        <dbReference type="Google" id="ProtNLM"/>
    </source>
</evidence>
<dbReference type="Proteomes" id="UP000190837">
    <property type="component" value="Unassembled WGS sequence"/>
</dbReference>
<keyword evidence="1" id="KW-0732">Signal</keyword>
<proteinExistence type="predicted"/>
<gene>
    <name evidence="2" type="ORF">CHUV0807_2151</name>
</gene>
<feature type="signal peptide" evidence="1">
    <location>
        <begin position="1"/>
        <end position="22"/>
    </location>
</feature>